<dbReference type="EMBL" id="AHMH02000127">
    <property type="protein sequence ID" value="EMM99194.1"/>
    <property type="molecule type" value="Genomic_DNA"/>
</dbReference>
<gene>
    <name evidence="1" type="ORF">LEP1GSC035_2976</name>
</gene>
<proteinExistence type="predicted"/>
<organism evidence="1 2">
    <name type="scientific">Leptospira noguchii str. 2007001578</name>
    <dbReference type="NCBI Taxonomy" id="1049974"/>
    <lineage>
        <taxon>Bacteria</taxon>
        <taxon>Pseudomonadati</taxon>
        <taxon>Spirochaetota</taxon>
        <taxon>Spirochaetia</taxon>
        <taxon>Leptospirales</taxon>
        <taxon>Leptospiraceae</taxon>
        <taxon>Leptospira</taxon>
    </lineage>
</organism>
<evidence type="ECO:0008006" key="3">
    <source>
        <dbReference type="Google" id="ProtNLM"/>
    </source>
</evidence>
<evidence type="ECO:0000313" key="2">
    <source>
        <dbReference type="Proteomes" id="UP000012099"/>
    </source>
</evidence>
<accession>A0ABP2T4E0</accession>
<name>A0ABP2T4E0_9LEPT</name>
<dbReference type="Proteomes" id="UP000012099">
    <property type="component" value="Unassembled WGS sequence"/>
</dbReference>
<reference evidence="1 2" key="1">
    <citation type="submission" date="2013-01" db="EMBL/GenBank/DDBJ databases">
        <authorList>
            <person name="Harkins D.M."/>
            <person name="Durkin A.S."/>
            <person name="Brinkac L.M."/>
            <person name="Haft D.H."/>
            <person name="Selengut J.D."/>
            <person name="Sanka R."/>
            <person name="DePew J."/>
            <person name="Purushe J."/>
            <person name="Whelen A.C."/>
            <person name="Vinetz J.M."/>
            <person name="Sutton G.G."/>
            <person name="Nierman W.C."/>
            <person name="Fouts D.E."/>
        </authorList>
    </citation>
    <scope>NUCLEOTIDE SEQUENCE [LARGE SCALE GENOMIC DNA]</scope>
    <source>
        <strain evidence="1 2">2007001578</strain>
    </source>
</reference>
<evidence type="ECO:0000313" key="1">
    <source>
        <dbReference type="EMBL" id="EMM99194.1"/>
    </source>
</evidence>
<comment type="caution">
    <text evidence="1">The sequence shown here is derived from an EMBL/GenBank/DDBJ whole genome shotgun (WGS) entry which is preliminary data.</text>
</comment>
<keyword evidence="2" id="KW-1185">Reference proteome</keyword>
<protein>
    <recommendedName>
        <fullName evidence="3">SLEI domain protein, PF07620 family</fullName>
    </recommendedName>
</protein>
<sequence length="40" mass="4822">MVGLFRNLECRLPSKKPIMKKFISKVIHFATNFLKYVYFL</sequence>